<keyword evidence="3 6" id="KW-0812">Transmembrane</keyword>
<evidence type="ECO:0000256" key="5">
    <source>
        <dbReference type="ARBA" id="ARBA00023136"/>
    </source>
</evidence>
<evidence type="ECO:0000313" key="7">
    <source>
        <dbReference type="EMBL" id="KAK3672945.1"/>
    </source>
</evidence>
<gene>
    <name evidence="7" type="ORF">LTR78_007055</name>
</gene>
<dbReference type="Gene3D" id="1.20.1740.10">
    <property type="entry name" value="Amino acid/polyamine transporter I"/>
    <property type="match status" value="1"/>
</dbReference>
<accession>A0AAE1BYR5</accession>
<keyword evidence="5 6" id="KW-0472">Membrane</keyword>
<feature type="transmembrane region" description="Helical" evidence="6">
    <location>
        <begin position="96"/>
        <end position="118"/>
    </location>
</feature>
<dbReference type="PANTHER" id="PTHR45649:SF41">
    <property type="entry name" value="TRANSPORTER, PUTATIVE (EUROFUNG)-RELATED"/>
    <property type="match status" value="1"/>
</dbReference>
<evidence type="ECO:0000313" key="8">
    <source>
        <dbReference type="Proteomes" id="UP001274830"/>
    </source>
</evidence>
<dbReference type="Proteomes" id="UP001274830">
    <property type="component" value="Unassembled WGS sequence"/>
</dbReference>
<name>A0AAE1BYR5_9PEZI</name>
<evidence type="ECO:0000256" key="4">
    <source>
        <dbReference type="ARBA" id="ARBA00022989"/>
    </source>
</evidence>
<dbReference type="GO" id="GO:0022857">
    <property type="term" value="F:transmembrane transporter activity"/>
    <property type="evidence" value="ECO:0007669"/>
    <property type="project" value="InterPro"/>
</dbReference>
<dbReference type="InterPro" id="IPR002293">
    <property type="entry name" value="AA/rel_permease1"/>
</dbReference>
<comment type="caution">
    <text evidence="7">The sequence shown here is derived from an EMBL/GenBank/DDBJ whole genome shotgun (WGS) entry which is preliminary data.</text>
</comment>
<dbReference type="EMBL" id="JAUTXT010000028">
    <property type="protein sequence ID" value="KAK3672945.1"/>
    <property type="molecule type" value="Genomic_DNA"/>
</dbReference>
<evidence type="ECO:0000256" key="2">
    <source>
        <dbReference type="ARBA" id="ARBA00022448"/>
    </source>
</evidence>
<reference evidence="7" key="1">
    <citation type="submission" date="2023-07" db="EMBL/GenBank/DDBJ databases">
        <title>Black Yeasts Isolated from many extreme environments.</title>
        <authorList>
            <person name="Coleine C."/>
            <person name="Stajich J.E."/>
            <person name="Selbmann L."/>
        </authorList>
    </citation>
    <scope>NUCLEOTIDE SEQUENCE</scope>
    <source>
        <strain evidence="7">CCFEE 5485</strain>
    </source>
</reference>
<evidence type="ECO:0000256" key="3">
    <source>
        <dbReference type="ARBA" id="ARBA00022692"/>
    </source>
</evidence>
<keyword evidence="8" id="KW-1185">Reference proteome</keyword>
<dbReference type="Pfam" id="PF13520">
    <property type="entry name" value="AA_permease_2"/>
    <property type="match status" value="1"/>
</dbReference>
<keyword evidence="2" id="KW-0813">Transport</keyword>
<protein>
    <submittedName>
        <fullName evidence="7">Uncharacterized protein</fullName>
    </submittedName>
</protein>
<comment type="subcellular location">
    <subcellularLocation>
        <location evidence="1">Membrane</location>
        <topology evidence="1">Multi-pass membrane protein</topology>
    </subcellularLocation>
</comment>
<proteinExistence type="predicted"/>
<evidence type="ECO:0000256" key="1">
    <source>
        <dbReference type="ARBA" id="ARBA00004141"/>
    </source>
</evidence>
<feature type="transmembrane region" description="Helical" evidence="6">
    <location>
        <begin position="192"/>
        <end position="214"/>
    </location>
</feature>
<sequence>MAAIAPTAGGQYHWVSELAPRRVQSFLSYITGWLVSLGWVSYLTLVSFTAATTIQGLAVLNYPDYAAQPWHATLLTWAVVCFGLFFNTVLAPRLPAIEVIFFVLHVVGWFGIFVTLLVTGPRRNAFDKFTHFTDGGNWGSDGLSGIITMMNSPLCWLGTSRQCTCILEIVILVLNYYSAEETQNASTTMPRVITWSIVMNAIMVIALADVYVTAIDDLDATLSTPIGVVCIQVFYDVTKSRSATNAMAALVVIESISACIAEGACASRQVECTTFT</sequence>
<dbReference type="PANTHER" id="PTHR45649">
    <property type="entry name" value="AMINO-ACID PERMEASE BAT1"/>
    <property type="match status" value="1"/>
</dbReference>
<dbReference type="GO" id="GO:0016020">
    <property type="term" value="C:membrane"/>
    <property type="evidence" value="ECO:0007669"/>
    <property type="project" value="UniProtKB-SubCell"/>
</dbReference>
<feature type="transmembrane region" description="Helical" evidence="6">
    <location>
        <begin position="39"/>
        <end position="60"/>
    </location>
</feature>
<dbReference type="AlphaFoldDB" id="A0AAE1BYR5"/>
<keyword evidence="4 6" id="KW-1133">Transmembrane helix</keyword>
<feature type="transmembrane region" description="Helical" evidence="6">
    <location>
        <begin position="72"/>
        <end position="90"/>
    </location>
</feature>
<evidence type="ECO:0000256" key="6">
    <source>
        <dbReference type="SAM" id="Phobius"/>
    </source>
</evidence>
<organism evidence="7 8">
    <name type="scientific">Recurvomyces mirabilis</name>
    <dbReference type="NCBI Taxonomy" id="574656"/>
    <lineage>
        <taxon>Eukaryota</taxon>
        <taxon>Fungi</taxon>
        <taxon>Dikarya</taxon>
        <taxon>Ascomycota</taxon>
        <taxon>Pezizomycotina</taxon>
        <taxon>Dothideomycetes</taxon>
        <taxon>Dothideomycetidae</taxon>
        <taxon>Mycosphaerellales</taxon>
        <taxon>Teratosphaeriaceae</taxon>
        <taxon>Recurvomyces</taxon>
    </lineage>
</organism>